<accession>W7M8C5</accession>
<dbReference type="RefSeq" id="XP_018749895.1">
    <property type="nucleotide sequence ID" value="XM_018904759.1"/>
</dbReference>
<dbReference type="EMBL" id="DS022246">
    <property type="protein sequence ID" value="EWG43705.1"/>
    <property type="molecule type" value="Genomic_DNA"/>
</dbReference>
<dbReference type="EMBL" id="DS022246">
    <property type="protein sequence ID" value="EWG43704.1"/>
    <property type="molecule type" value="Genomic_DNA"/>
</dbReference>
<dbReference type="RefSeq" id="XP_018749897.1">
    <property type="nucleotide sequence ID" value="XM_018904761.1"/>
</dbReference>
<organism evidence="1 2">
    <name type="scientific">Gibberella moniliformis (strain M3125 / FGSC 7600)</name>
    <name type="common">Maize ear and stalk rot fungus</name>
    <name type="synonym">Fusarium verticillioides</name>
    <dbReference type="NCBI Taxonomy" id="334819"/>
    <lineage>
        <taxon>Eukaryota</taxon>
        <taxon>Fungi</taxon>
        <taxon>Dikarya</taxon>
        <taxon>Ascomycota</taxon>
        <taxon>Pezizomycotina</taxon>
        <taxon>Sordariomycetes</taxon>
        <taxon>Hypocreomycetidae</taxon>
        <taxon>Hypocreales</taxon>
        <taxon>Nectriaceae</taxon>
        <taxon>Fusarium</taxon>
        <taxon>Fusarium fujikuroi species complex</taxon>
    </lineage>
</organism>
<keyword evidence="2" id="KW-1185">Reference proteome</keyword>
<protein>
    <submittedName>
        <fullName evidence="1">Uncharacterized protein</fullName>
    </submittedName>
</protein>
<proteinExistence type="predicted"/>
<evidence type="ECO:0000313" key="2">
    <source>
        <dbReference type="Proteomes" id="UP000009096"/>
    </source>
</evidence>
<dbReference type="AlphaFoldDB" id="W7M8C5"/>
<dbReference type="RefSeq" id="XP_018749896.1">
    <property type="nucleotide sequence ID" value="XM_018904760.1"/>
</dbReference>
<reference evidence="1" key="2">
    <citation type="submission" date="2013-11" db="EMBL/GenBank/DDBJ databases">
        <authorList>
            <consortium name="The Broad Institute Genome Sequencing Platform"/>
            <person name="Ma L.-J."/>
            <person name="Corby-Kistler H."/>
            <person name="Broz K."/>
            <person name="Gale L.R."/>
            <person name="Jonkers W."/>
            <person name="O'Donnell K."/>
            <person name="Ploetz R."/>
            <person name="Steinberg C."/>
            <person name="Schwartz D.C."/>
            <person name="VanEtten H."/>
            <person name="Zhou S."/>
            <person name="Young S.K."/>
            <person name="Zeng Q."/>
            <person name="Gargeya S."/>
            <person name="Fitzgerald M."/>
            <person name="Abouelleil A."/>
            <person name="Alvarado L."/>
            <person name="Chapman S.B."/>
            <person name="Gainer-Dewar J."/>
            <person name="Goldberg J."/>
            <person name="Griggs A."/>
            <person name="Gujja S."/>
            <person name="Hansen M."/>
            <person name="Howarth C."/>
            <person name="Imamovic A."/>
            <person name="Ireland A."/>
            <person name="Larimer J."/>
            <person name="McCowan C."/>
            <person name="Murphy C."/>
            <person name="Pearson M."/>
            <person name="Poon T.W."/>
            <person name="Priest M."/>
            <person name="Roberts A."/>
            <person name="Saif S."/>
            <person name="Shea T."/>
            <person name="Sykes S."/>
            <person name="Wortman J."/>
            <person name="Nusbaum C."/>
            <person name="Birren B."/>
        </authorList>
    </citation>
    <scope>NUCLEOTIDE SEQUENCE</scope>
    <source>
        <strain evidence="1">7600</strain>
    </source>
</reference>
<gene>
    <name evidence="1" type="ORF">FVEG_15591</name>
</gene>
<dbReference type="GeneID" id="30072467"/>
<dbReference type="EMBL" id="DS022246">
    <property type="protein sequence ID" value="EWG43706.1"/>
    <property type="molecule type" value="Genomic_DNA"/>
</dbReference>
<reference evidence="1 2" key="1">
    <citation type="journal article" date="2010" name="Nature">
        <title>Comparative genomics reveals mobile pathogenicity chromosomes in Fusarium.</title>
        <authorList>
            <person name="Ma L.J."/>
            <person name="van der Does H.C."/>
            <person name="Borkovich K.A."/>
            <person name="Coleman J.J."/>
            <person name="Daboussi M.J."/>
            <person name="Di Pietro A."/>
            <person name="Dufresne M."/>
            <person name="Freitag M."/>
            <person name="Grabherr M."/>
            <person name="Henrissat B."/>
            <person name="Houterman P.M."/>
            <person name="Kang S."/>
            <person name="Shim W.B."/>
            <person name="Woloshuk C."/>
            <person name="Xie X."/>
            <person name="Xu J.R."/>
            <person name="Antoniw J."/>
            <person name="Baker S.E."/>
            <person name="Bluhm B.H."/>
            <person name="Breakspear A."/>
            <person name="Brown D.W."/>
            <person name="Butchko R.A."/>
            <person name="Chapman S."/>
            <person name="Coulson R."/>
            <person name="Coutinho P.M."/>
            <person name="Danchin E.G."/>
            <person name="Diener A."/>
            <person name="Gale L.R."/>
            <person name="Gardiner D.M."/>
            <person name="Goff S."/>
            <person name="Hammond-Kosack K.E."/>
            <person name="Hilburn K."/>
            <person name="Hua-Van A."/>
            <person name="Jonkers W."/>
            <person name="Kazan K."/>
            <person name="Kodira C.D."/>
            <person name="Koehrsen M."/>
            <person name="Kumar L."/>
            <person name="Lee Y.H."/>
            <person name="Li L."/>
            <person name="Manners J.M."/>
            <person name="Miranda-Saavedra D."/>
            <person name="Mukherjee M."/>
            <person name="Park G."/>
            <person name="Park J."/>
            <person name="Park S.Y."/>
            <person name="Proctor R.H."/>
            <person name="Regev A."/>
            <person name="Ruiz-Roldan M.C."/>
            <person name="Sain D."/>
            <person name="Sakthikumar S."/>
            <person name="Sykes S."/>
            <person name="Schwartz D.C."/>
            <person name="Turgeon B.G."/>
            <person name="Wapinski I."/>
            <person name="Yoder O."/>
            <person name="Young S."/>
            <person name="Zeng Q."/>
            <person name="Zhou S."/>
            <person name="Galagan J."/>
            <person name="Cuomo C.A."/>
            <person name="Kistler H.C."/>
            <person name="Rep M."/>
        </authorList>
    </citation>
    <scope>NUCLEOTIDE SEQUENCE [LARGE SCALE GENOMIC DNA]</scope>
    <source>
        <strain evidence="1">7600</strain>
        <strain evidence="2">M3125 / FGSC 7600</strain>
    </source>
</reference>
<dbReference type="KEGG" id="fvr:FVEG_15591"/>
<name>W7M8C5_GIBM7</name>
<dbReference type="VEuPathDB" id="FungiDB:FVEG_15591"/>
<evidence type="ECO:0000313" key="1">
    <source>
        <dbReference type="EMBL" id="EWG43704.1"/>
    </source>
</evidence>
<sequence>MPICQPLSTNIEEKKLNCQDIKTFYQVSIDRIQRLSVIDKPLNPGSFQGHGQAKFRPEQRRLPGDYGARQPTPNSLTRYRWSFSSWGWMCILHSSIISGRVLSSLLKMYD</sequence>
<dbReference type="Proteomes" id="UP000009096">
    <property type="component" value="Chromosome 4"/>
</dbReference>